<feature type="compositionally biased region" description="Polar residues" evidence="1">
    <location>
        <begin position="506"/>
        <end position="520"/>
    </location>
</feature>
<reference evidence="2 3" key="1">
    <citation type="submission" date="2021-02" db="EMBL/GenBank/DDBJ databases">
        <title>Leishmania (Mundinia) enrietti genome sequencing and assembly.</title>
        <authorList>
            <person name="Almutairi H."/>
            <person name="Gatherer D."/>
        </authorList>
    </citation>
    <scope>NUCLEOTIDE SEQUENCE [LARGE SCALE GENOMIC DNA]</scope>
    <source>
        <strain evidence="2">CUR178</strain>
    </source>
</reference>
<dbReference type="OrthoDB" id="267305at2759"/>
<dbReference type="KEGG" id="lenr:94171229"/>
<proteinExistence type="predicted"/>
<evidence type="ECO:0000256" key="1">
    <source>
        <dbReference type="SAM" id="MobiDB-lite"/>
    </source>
</evidence>
<evidence type="ECO:0000313" key="3">
    <source>
        <dbReference type="Proteomes" id="UP000674179"/>
    </source>
</evidence>
<dbReference type="RefSeq" id="XP_067692285.1">
    <property type="nucleotide sequence ID" value="XM_067835719.1"/>
</dbReference>
<feature type="compositionally biased region" description="Low complexity" evidence="1">
    <location>
        <begin position="458"/>
        <end position="467"/>
    </location>
</feature>
<sequence>MSHSNEVDGDVPTSVRTQFSAALLSCGADSLALHHPMVVAETVRSMPSVLSNGIAAYQHSLGAEEASMGTAAVPPLLFSTGAQLDLCATEMRLRLAQEAELSVLIRLRLLTETLMGVMSACNASGVAVKETTAAHGDGDAEDITALPTDGAFTALLPAVTVRSSTNGAEQGMHTVPEVRITLRCVAMSPAGLCAAAREQYTALRETLALHLSKSGDIGKDSEGDIAGRNACTPATRTTHDLQFIGHCGATSSAVGSRTTEAVDSGSIDTPTTSHRVADEGTGAPASPTARCFSAVEEQRRLRYFSNLRYCTPSPPQRSESSHRQHSTVACGDPQASTAAAGTSSSGAWWGTRVAHSLSASSHVYDMADRLAGEKDSVGSAETGRRLPKLSPLSVGVSSAVLEAVEERGVIKGGAESGRHKKEGGEATPASSAPTVSAVFATAQTTGPLPTVVNVEPCSSSSSRVPSLARRRVATANTWESGDRADVGGQPPQDFPSPPAPFKSSPHRLSQPLSATPTSSVGDVEEEGMYFPTPPPAKTHRRIEGESELSARPPVAVNSGDACRSANGDRAFPTTLSPTAIATSLSPNCAFVGDRGEARGESTGAPEWEVCVKVTASQSTQMLSGRHEGVLQTMSRARCARVSQPLSMPPAPPPTQTRVLTATDILATIAALPPLSSSSLLSKPARRGGKGARAMRKTRLALTEAQPTRRDARKRTRADGDEWARIGVSDDALAAVPLEGLPFLGADVSWNSAAALSRGVCEDVDDARHWRSAPALCTERGSEQKATLEEELAPSGCVRTREQRAGDVAQAERVLSAVRARCRLPVPASLQNSSRCCGTNDESDEALSSPSPSLSQNTPRQFWDINFP</sequence>
<feature type="compositionally biased region" description="Polar residues" evidence="1">
    <location>
        <begin position="261"/>
        <end position="274"/>
    </location>
</feature>
<dbReference type="AlphaFoldDB" id="A0A836GN12"/>
<feature type="region of interest" description="Disordered" evidence="1">
    <location>
        <begin position="829"/>
        <end position="867"/>
    </location>
</feature>
<dbReference type="GeneID" id="94171229"/>
<dbReference type="EMBL" id="JAFHKP010000026">
    <property type="protein sequence ID" value="KAG5476819.1"/>
    <property type="molecule type" value="Genomic_DNA"/>
</dbReference>
<evidence type="ECO:0000313" key="2">
    <source>
        <dbReference type="EMBL" id="KAG5476819.1"/>
    </source>
</evidence>
<feature type="region of interest" description="Disordered" evidence="1">
    <location>
        <begin position="448"/>
        <end position="557"/>
    </location>
</feature>
<organism evidence="2 3">
    <name type="scientific">Leishmania enriettii</name>
    <dbReference type="NCBI Taxonomy" id="5663"/>
    <lineage>
        <taxon>Eukaryota</taxon>
        <taxon>Discoba</taxon>
        <taxon>Euglenozoa</taxon>
        <taxon>Kinetoplastea</taxon>
        <taxon>Metakinetoplastina</taxon>
        <taxon>Trypanosomatida</taxon>
        <taxon>Trypanosomatidae</taxon>
        <taxon>Leishmaniinae</taxon>
        <taxon>Leishmania</taxon>
    </lineage>
</organism>
<gene>
    <name evidence="2" type="ORF">CUR178_04005</name>
</gene>
<protein>
    <submittedName>
        <fullName evidence="2">Uncharacterized protein</fullName>
    </submittedName>
</protein>
<dbReference type="Proteomes" id="UP000674179">
    <property type="component" value="Chromosome 26"/>
</dbReference>
<feature type="compositionally biased region" description="Polar residues" evidence="1">
    <location>
        <begin position="845"/>
        <end position="859"/>
    </location>
</feature>
<comment type="caution">
    <text evidence="2">The sequence shown here is derived from an EMBL/GenBank/DDBJ whole genome shotgun (WGS) entry which is preliminary data.</text>
</comment>
<accession>A0A836GN12</accession>
<feature type="compositionally biased region" description="Low complexity" evidence="1">
    <location>
        <begin position="335"/>
        <end position="345"/>
    </location>
</feature>
<feature type="region of interest" description="Disordered" evidence="1">
    <location>
        <begin position="261"/>
        <end position="287"/>
    </location>
</feature>
<feature type="region of interest" description="Disordered" evidence="1">
    <location>
        <begin position="411"/>
        <end position="433"/>
    </location>
</feature>
<keyword evidence="3" id="KW-1185">Reference proteome</keyword>
<feature type="region of interest" description="Disordered" evidence="1">
    <location>
        <begin position="312"/>
        <end position="345"/>
    </location>
</feature>
<name>A0A836GN12_LEIEN</name>